<keyword evidence="5" id="KW-0406">Ion transport</keyword>
<gene>
    <name evidence="10" type="ORF">PLOB_00015099</name>
</gene>
<dbReference type="PANTHER" id="PTHR11537">
    <property type="entry name" value="VOLTAGE-GATED POTASSIUM CHANNEL"/>
    <property type="match status" value="1"/>
</dbReference>
<dbReference type="EMBL" id="CALNXK010000190">
    <property type="protein sequence ID" value="CAH3174371.1"/>
    <property type="molecule type" value="Genomic_DNA"/>
</dbReference>
<keyword evidence="11" id="KW-1185">Reference proteome</keyword>
<evidence type="ECO:0000256" key="6">
    <source>
        <dbReference type="ARBA" id="ARBA00023136"/>
    </source>
</evidence>
<dbReference type="SUPFAM" id="SSF81324">
    <property type="entry name" value="Voltage-gated potassium channels"/>
    <property type="match status" value="1"/>
</dbReference>
<name>A0ABN8R6D4_9CNID</name>
<keyword evidence="7" id="KW-0407">Ion channel</keyword>
<keyword evidence="3 8" id="KW-0812">Transmembrane</keyword>
<dbReference type="InterPro" id="IPR013099">
    <property type="entry name" value="K_chnl_dom"/>
</dbReference>
<feature type="transmembrane region" description="Helical" evidence="8">
    <location>
        <begin position="89"/>
        <end position="117"/>
    </location>
</feature>
<keyword evidence="2" id="KW-0813">Transport</keyword>
<dbReference type="Proteomes" id="UP001159405">
    <property type="component" value="Unassembled WGS sequence"/>
</dbReference>
<organism evidence="10 11">
    <name type="scientific">Porites lobata</name>
    <dbReference type="NCBI Taxonomy" id="104759"/>
    <lineage>
        <taxon>Eukaryota</taxon>
        <taxon>Metazoa</taxon>
        <taxon>Cnidaria</taxon>
        <taxon>Anthozoa</taxon>
        <taxon>Hexacorallia</taxon>
        <taxon>Scleractinia</taxon>
        <taxon>Fungiina</taxon>
        <taxon>Poritidae</taxon>
        <taxon>Porites</taxon>
    </lineage>
</organism>
<keyword evidence="4 8" id="KW-1133">Transmembrane helix</keyword>
<dbReference type="Gene3D" id="1.10.287.70">
    <property type="match status" value="1"/>
</dbReference>
<comment type="caution">
    <text evidence="10">The sequence shown here is derived from an EMBL/GenBank/DDBJ whole genome shotgun (WGS) entry which is preliminary data.</text>
</comment>
<evidence type="ECO:0000256" key="4">
    <source>
        <dbReference type="ARBA" id="ARBA00022989"/>
    </source>
</evidence>
<proteinExistence type="predicted"/>
<reference evidence="10 11" key="1">
    <citation type="submission" date="2022-05" db="EMBL/GenBank/DDBJ databases">
        <authorList>
            <consortium name="Genoscope - CEA"/>
            <person name="William W."/>
        </authorList>
    </citation>
    <scope>NUCLEOTIDE SEQUENCE [LARGE SCALE GENOMIC DNA]</scope>
</reference>
<keyword evidence="6 8" id="KW-0472">Membrane</keyword>
<evidence type="ECO:0000256" key="5">
    <source>
        <dbReference type="ARBA" id="ARBA00023065"/>
    </source>
</evidence>
<evidence type="ECO:0000256" key="8">
    <source>
        <dbReference type="SAM" id="Phobius"/>
    </source>
</evidence>
<sequence>MVLSCCQRCQAHGITTVNIMESNTDHPDKKQDHIAVRSSVEESDFSFPLFGYEGQRQFMGEYGFLAVVKSPAVVFIVPKEDTSKVSLRLLSSVFSCWPVLLLNFSIVLLSGIIIWNLDSSKNDQEFSKSFLRGAWEGMWWAFITMTTVGYGDKAPKSKMGRIFSVMATLVGLVSIAVLLGNLTTSLTTDIVFSDIKLYGSKVAAIHNSSEFRLGLRKNAKMNPGREYRNLDEVYEAFLSREVDGALIDALIAGSREDLFNSSGLRIYQTFQHSSVYGMVLAGETKKLQQCFEKFMKENSAMISAHVASKTSVIKVEGLLPLT</sequence>
<evidence type="ECO:0000256" key="7">
    <source>
        <dbReference type="ARBA" id="ARBA00023303"/>
    </source>
</evidence>
<protein>
    <recommendedName>
        <fullName evidence="9">Potassium channel domain-containing protein</fullName>
    </recommendedName>
</protein>
<evidence type="ECO:0000256" key="2">
    <source>
        <dbReference type="ARBA" id="ARBA00022448"/>
    </source>
</evidence>
<evidence type="ECO:0000313" key="10">
    <source>
        <dbReference type="EMBL" id="CAH3174371.1"/>
    </source>
</evidence>
<dbReference type="InterPro" id="IPR028325">
    <property type="entry name" value="VG_K_chnl"/>
</dbReference>
<feature type="domain" description="Potassium channel" evidence="9">
    <location>
        <begin position="106"/>
        <end position="186"/>
    </location>
</feature>
<evidence type="ECO:0000313" key="11">
    <source>
        <dbReference type="Proteomes" id="UP001159405"/>
    </source>
</evidence>
<evidence type="ECO:0000256" key="3">
    <source>
        <dbReference type="ARBA" id="ARBA00022692"/>
    </source>
</evidence>
<feature type="transmembrane region" description="Helical" evidence="8">
    <location>
        <begin position="162"/>
        <end position="182"/>
    </location>
</feature>
<dbReference type="PANTHER" id="PTHR11537:SF252">
    <property type="entry name" value="POTASSIUM VOLTAGE-GATED CHANNEL PROTEIN SHAW"/>
    <property type="match status" value="1"/>
</dbReference>
<evidence type="ECO:0000259" key="9">
    <source>
        <dbReference type="Pfam" id="PF07885"/>
    </source>
</evidence>
<dbReference type="PRINTS" id="PR00169">
    <property type="entry name" value="KCHANNEL"/>
</dbReference>
<comment type="subcellular location">
    <subcellularLocation>
        <location evidence="1">Membrane</location>
        <topology evidence="1">Multi-pass membrane protein</topology>
    </subcellularLocation>
</comment>
<accession>A0ABN8R6D4</accession>
<feature type="transmembrane region" description="Helical" evidence="8">
    <location>
        <begin position="129"/>
        <end position="150"/>
    </location>
</feature>
<evidence type="ECO:0000256" key="1">
    <source>
        <dbReference type="ARBA" id="ARBA00004141"/>
    </source>
</evidence>
<dbReference type="Pfam" id="PF07885">
    <property type="entry name" value="Ion_trans_2"/>
    <property type="match status" value="1"/>
</dbReference>